<reference evidence="1" key="1">
    <citation type="submission" date="2020-06" db="EMBL/GenBank/DDBJ databases">
        <authorList>
            <person name="Onetto C."/>
        </authorList>
    </citation>
    <scope>NUCLEOTIDE SEQUENCE</scope>
</reference>
<proteinExistence type="predicted"/>
<comment type="caution">
    <text evidence="1">The sequence shown here is derived from an EMBL/GenBank/DDBJ whole genome shotgun (WGS) entry which is preliminary data.</text>
</comment>
<gene>
    <name evidence="1" type="ORF">AWRI4619_LOCUS7917</name>
</gene>
<keyword evidence="2" id="KW-1185">Reference proteome</keyword>
<dbReference type="EMBL" id="CAIJEN010000014">
    <property type="protein sequence ID" value="CAD0093670.1"/>
    <property type="molecule type" value="Genomic_DNA"/>
</dbReference>
<accession>A0A9N8JS76</accession>
<protein>
    <submittedName>
        <fullName evidence="1">Uncharacterized protein</fullName>
    </submittedName>
</protein>
<sequence>MLNVSGDPAAVAATSILVYPEPRNTKQLISQRESPQRFYQLAIIMDVPDEMQDFVTAMQQVYQFPMTVDDK</sequence>
<evidence type="ECO:0000313" key="1">
    <source>
        <dbReference type="EMBL" id="CAD0093670.1"/>
    </source>
</evidence>
<dbReference type="AlphaFoldDB" id="A0A9N8JS76"/>
<organism evidence="1 2">
    <name type="scientific">Aureobasidium vineae</name>
    <dbReference type="NCBI Taxonomy" id="2773715"/>
    <lineage>
        <taxon>Eukaryota</taxon>
        <taxon>Fungi</taxon>
        <taxon>Dikarya</taxon>
        <taxon>Ascomycota</taxon>
        <taxon>Pezizomycotina</taxon>
        <taxon>Dothideomycetes</taxon>
        <taxon>Dothideomycetidae</taxon>
        <taxon>Dothideales</taxon>
        <taxon>Saccotheciaceae</taxon>
        <taxon>Aureobasidium</taxon>
    </lineage>
</organism>
<evidence type="ECO:0000313" key="2">
    <source>
        <dbReference type="Proteomes" id="UP000716446"/>
    </source>
</evidence>
<dbReference type="Proteomes" id="UP000716446">
    <property type="component" value="Unassembled WGS sequence"/>
</dbReference>
<name>A0A9N8JS76_9PEZI</name>